<dbReference type="Gene3D" id="3.30.710.10">
    <property type="entry name" value="Potassium Channel Kv1.1, Chain A"/>
    <property type="match status" value="1"/>
</dbReference>
<sequence>MMHRSFKQFFPFATVDVDNTPTRVESLWFSDGSLVLQAENSLFRVSGAVLAARSPVFKDMLAFPQPADAETIDGCPVVRLPDSATEVTHFLRALFDSSFFEPFPAKPALTAVVSILRLGNKYAVDYLRRRALVHLSSGFSTTLSHYDQDDENRGSVPEIYDSEYSGLVLAIQTSRKVAALWILPSAFYYLAAARDDRIQRVLDCAVHESHPANLSPADQIVFLKSSLQISRAVPHTTRFLHAPPIIPGCTGGEGCLAARLRAVGKVQTAAAGHSLCAADPLGICSGRELLEDLEDACCRACCQFSEQANAEARQEFWDQLPGICGLPPWEELEKMKEEALEA</sequence>
<comment type="caution">
    <text evidence="2">The sequence shown here is derived from an EMBL/GenBank/DDBJ whole genome shotgun (WGS) entry which is preliminary data.</text>
</comment>
<name>A0AAD7J069_9AGAR</name>
<dbReference type="Pfam" id="PF00651">
    <property type="entry name" value="BTB"/>
    <property type="match status" value="1"/>
</dbReference>
<dbReference type="Proteomes" id="UP001215280">
    <property type="component" value="Unassembled WGS sequence"/>
</dbReference>
<dbReference type="CDD" id="cd18186">
    <property type="entry name" value="BTB_POZ_ZBTB_KLHL-like"/>
    <property type="match status" value="1"/>
</dbReference>
<organism evidence="2 3">
    <name type="scientific">Mycena maculata</name>
    <dbReference type="NCBI Taxonomy" id="230809"/>
    <lineage>
        <taxon>Eukaryota</taxon>
        <taxon>Fungi</taxon>
        <taxon>Dikarya</taxon>
        <taxon>Basidiomycota</taxon>
        <taxon>Agaricomycotina</taxon>
        <taxon>Agaricomycetes</taxon>
        <taxon>Agaricomycetidae</taxon>
        <taxon>Agaricales</taxon>
        <taxon>Marasmiineae</taxon>
        <taxon>Mycenaceae</taxon>
        <taxon>Mycena</taxon>
    </lineage>
</organism>
<protein>
    <recommendedName>
        <fullName evidence="1">BTB domain-containing protein</fullName>
    </recommendedName>
</protein>
<accession>A0AAD7J069</accession>
<dbReference type="EMBL" id="JARJLG010000071">
    <property type="protein sequence ID" value="KAJ7753392.1"/>
    <property type="molecule type" value="Genomic_DNA"/>
</dbReference>
<evidence type="ECO:0000259" key="1">
    <source>
        <dbReference type="Pfam" id="PF00651"/>
    </source>
</evidence>
<keyword evidence="3" id="KW-1185">Reference proteome</keyword>
<dbReference type="SUPFAM" id="SSF54695">
    <property type="entry name" value="POZ domain"/>
    <property type="match status" value="1"/>
</dbReference>
<feature type="domain" description="BTB" evidence="1">
    <location>
        <begin position="35"/>
        <end position="131"/>
    </location>
</feature>
<dbReference type="InterPro" id="IPR011333">
    <property type="entry name" value="SKP1/BTB/POZ_sf"/>
</dbReference>
<dbReference type="InterPro" id="IPR000210">
    <property type="entry name" value="BTB/POZ_dom"/>
</dbReference>
<evidence type="ECO:0000313" key="3">
    <source>
        <dbReference type="Proteomes" id="UP001215280"/>
    </source>
</evidence>
<proteinExistence type="predicted"/>
<gene>
    <name evidence="2" type="ORF">DFH07DRAFT_513347</name>
</gene>
<dbReference type="AlphaFoldDB" id="A0AAD7J069"/>
<evidence type="ECO:0000313" key="2">
    <source>
        <dbReference type="EMBL" id="KAJ7753392.1"/>
    </source>
</evidence>
<reference evidence="2" key="1">
    <citation type="submission" date="2023-03" db="EMBL/GenBank/DDBJ databases">
        <title>Massive genome expansion in bonnet fungi (Mycena s.s.) driven by repeated elements and novel gene families across ecological guilds.</title>
        <authorList>
            <consortium name="Lawrence Berkeley National Laboratory"/>
            <person name="Harder C.B."/>
            <person name="Miyauchi S."/>
            <person name="Viragh M."/>
            <person name="Kuo A."/>
            <person name="Thoen E."/>
            <person name="Andreopoulos B."/>
            <person name="Lu D."/>
            <person name="Skrede I."/>
            <person name="Drula E."/>
            <person name="Henrissat B."/>
            <person name="Morin E."/>
            <person name="Kohler A."/>
            <person name="Barry K."/>
            <person name="LaButti K."/>
            <person name="Morin E."/>
            <person name="Salamov A."/>
            <person name="Lipzen A."/>
            <person name="Mereny Z."/>
            <person name="Hegedus B."/>
            <person name="Baldrian P."/>
            <person name="Stursova M."/>
            <person name="Weitz H."/>
            <person name="Taylor A."/>
            <person name="Grigoriev I.V."/>
            <person name="Nagy L.G."/>
            <person name="Martin F."/>
            <person name="Kauserud H."/>
        </authorList>
    </citation>
    <scope>NUCLEOTIDE SEQUENCE</scope>
    <source>
        <strain evidence="2">CBHHK188m</strain>
    </source>
</reference>